<proteinExistence type="predicted"/>
<sequence length="148" mass="16189">MYPLRVRPDIQSRREKSSPSLSSAISRELELHERVPRLSLVKPAVLPGANQHGAAAHLPARERKSGHCAFVFRAGLLFLNDSARLQLSHVPRSPFAPTTIRAIPPDRNGSASSLASRLAAALTPVWKAPSGYNLTKDALRARSRETLK</sequence>
<feature type="compositionally biased region" description="Basic and acidic residues" evidence="1">
    <location>
        <begin position="1"/>
        <end position="17"/>
    </location>
</feature>
<reference evidence="2" key="1">
    <citation type="journal article" date="2023" name="Science">
        <title>Genome structures resolve the early diversification of teleost fishes.</title>
        <authorList>
            <person name="Parey E."/>
            <person name="Louis A."/>
            <person name="Montfort J."/>
            <person name="Bouchez O."/>
            <person name="Roques C."/>
            <person name="Iampietro C."/>
            <person name="Lluch J."/>
            <person name="Castinel A."/>
            <person name="Donnadieu C."/>
            <person name="Desvignes T."/>
            <person name="Floi Bucao C."/>
            <person name="Jouanno E."/>
            <person name="Wen M."/>
            <person name="Mejri S."/>
            <person name="Dirks R."/>
            <person name="Jansen H."/>
            <person name="Henkel C."/>
            <person name="Chen W.J."/>
            <person name="Zahm M."/>
            <person name="Cabau C."/>
            <person name="Klopp C."/>
            <person name="Thompson A.W."/>
            <person name="Robinson-Rechavi M."/>
            <person name="Braasch I."/>
            <person name="Lecointre G."/>
            <person name="Bobe J."/>
            <person name="Postlethwait J.H."/>
            <person name="Berthelot C."/>
            <person name="Roest Crollius H."/>
            <person name="Guiguen Y."/>
        </authorList>
    </citation>
    <scope>NUCLEOTIDE SEQUENCE</scope>
    <source>
        <strain evidence="2">WJC10195</strain>
    </source>
</reference>
<dbReference type="AlphaFoldDB" id="A0A9Q1ILM5"/>
<evidence type="ECO:0000313" key="2">
    <source>
        <dbReference type="EMBL" id="KAJ8344187.1"/>
    </source>
</evidence>
<gene>
    <name evidence="2" type="ORF">SKAU_G00315160</name>
</gene>
<dbReference type="EMBL" id="JAINUF010000013">
    <property type="protein sequence ID" value="KAJ8344187.1"/>
    <property type="molecule type" value="Genomic_DNA"/>
</dbReference>
<dbReference type="Proteomes" id="UP001152622">
    <property type="component" value="Chromosome 13"/>
</dbReference>
<keyword evidence="3" id="KW-1185">Reference proteome</keyword>
<accession>A0A9Q1ILM5</accession>
<name>A0A9Q1ILM5_SYNKA</name>
<evidence type="ECO:0000256" key="1">
    <source>
        <dbReference type="SAM" id="MobiDB-lite"/>
    </source>
</evidence>
<protein>
    <submittedName>
        <fullName evidence="2">Uncharacterized protein</fullName>
    </submittedName>
</protein>
<evidence type="ECO:0000313" key="3">
    <source>
        <dbReference type="Proteomes" id="UP001152622"/>
    </source>
</evidence>
<comment type="caution">
    <text evidence="2">The sequence shown here is derived from an EMBL/GenBank/DDBJ whole genome shotgun (WGS) entry which is preliminary data.</text>
</comment>
<feature type="region of interest" description="Disordered" evidence="1">
    <location>
        <begin position="1"/>
        <end position="25"/>
    </location>
</feature>
<organism evidence="2 3">
    <name type="scientific">Synaphobranchus kaupii</name>
    <name type="common">Kaup's arrowtooth eel</name>
    <dbReference type="NCBI Taxonomy" id="118154"/>
    <lineage>
        <taxon>Eukaryota</taxon>
        <taxon>Metazoa</taxon>
        <taxon>Chordata</taxon>
        <taxon>Craniata</taxon>
        <taxon>Vertebrata</taxon>
        <taxon>Euteleostomi</taxon>
        <taxon>Actinopterygii</taxon>
        <taxon>Neopterygii</taxon>
        <taxon>Teleostei</taxon>
        <taxon>Anguilliformes</taxon>
        <taxon>Synaphobranchidae</taxon>
        <taxon>Synaphobranchus</taxon>
    </lineage>
</organism>